<proteinExistence type="inferred from homology"/>
<dbReference type="PROSITE" id="PS51419">
    <property type="entry name" value="RAB"/>
    <property type="match status" value="1"/>
</dbReference>
<keyword evidence="5" id="KW-0547">Nucleotide-binding</keyword>
<comment type="subcellular location">
    <subcellularLocation>
        <location evidence="1">Cell membrane</location>
        <topology evidence="1">Lipid-anchor</topology>
    </subcellularLocation>
</comment>
<keyword evidence="4" id="KW-0488">Methylation</keyword>
<name>A0A1R1Y850_9FUNG</name>
<keyword evidence="7" id="KW-0472">Membrane</keyword>
<comment type="similarity">
    <text evidence="2">Belongs to the small GTPase superfamily. Ras family.</text>
</comment>
<keyword evidence="9" id="KW-0636">Prenylation</keyword>
<dbReference type="GO" id="GO:0003924">
    <property type="term" value="F:GTPase activity"/>
    <property type="evidence" value="ECO:0007669"/>
    <property type="project" value="InterPro"/>
</dbReference>
<dbReference type="Proteomes" id="UP000187283">
    <property type="component" value="Unassembled WGS sequence"/>
</dbReference>
<evidence type="ECO:0000256" key="9">
    <source>
        <dbReference type="ARBA" id="ARBA00023289"/>
    </source>
</evidence>
<comment type="caution">
    <text evidence="10">The sequence shown here is derived from an EMBL/GenBank/DDBJ whole genome shotgun (WGS) entry which is preliminary data.</text>
</comment>
<evidence type="ECO:0000313" key="10">
    <source>
        <dbReference type="EMBL" id="OMJ23079.1"/>
    </source>
</evidence>
<evidence type="ECO:0000256" key="2">
    <source>
        <dbReference type="ARBA" id="ARBA00008344"/>
    </source>
</evidence>
<evidence type="ECO:0000256" key="6">
    <source>
        <dbReference type="ARBA" id="ARBA00023134"/>
    </source>
</evidence>
<dbReference type="InterPro" id="IPR020849">
    <property type="entry name" value="Small_GTPase_Ras-type"/>
</dbReference>
<accession>A0A1R1Y850</accession>
<dbReference type="InterPro" id="IPR001806">
    <property type="entry name" value="Small_GTPase"/>
</dbReference>
<dbReference type="GO" id="GO:0007165">
    <property type="term" value="P:signal transduction"/>
    <property type="evidence" value="ECO:0007669"/>
    <property type="project" value="InterPro"/>
</dbReference>
<dbReference type="NCBIfam" id="TIGR00231">
    <property type="entry name" value="small_GTP"/>
    <property type="match status" value="1"/>
</dbReference>
<evidence type="ECO:0000256" key="8">
    <source>
        <dbReference type="ARBA" id="ARBA00023288"/>
    </source>
</evidence>
<dbReference type="STRING" id="133412.A0A1R1Y850"/>
<keyword evidence="8" id="KW-0449">Lipoprotein</keyword>
<evidence type="ECO:0000256" key="1">
    <source>
        <dbReference type="ARBA" id="ARBA00004193"/>
    </source>
</evidence>
<dbReference type="EMBL" id="LSSN01000610">
    <property type="protein sequence ID" value="OMJ23079.1"/>
    <property type="molecule type" value="Genomic_DNA"/>
</dbReference>
<dbReference type="CDD" id="cd00876">
    <property type="entry name" value="Ras"/>
    <property type="match status" value="1"/>
</dbReference>
<dbReference type="FunFam" id="3.40.50.300:FF:000080">
    <property type="entry name" value="Ras-like GTPase Ras1"/>
    <property type="match status" value="1"/>
</dbReference>
<dbReference type="Gene3D" id="3.40.50.300">
    <property type="entry name" value="P-loop containing nucleotide triphosphate hydrolases"/>
    <property type="match status" value="1"/>
</dbReference>
<evidence type="ECO:0000256" key="3">
    <source>
        <dbReference type="ARBA" id="ARBA00022475"/>
    </source>
</evidence>
<dbReference type="PROSITE" id="PS51420">
    <property type="entry name" value="RHO"/>
    <property type="match status" value="1"/>
</dbReference>
<dbReference type="SUPFAM" id="SSF52540">
    <property type="entry name" value="P-loop containing nucleoside triphosphate hydrolases"/>
    <property type="match status" value="1"/>
</dbReference>
<dbReference type="Pfam" id="PF00071">
    <property type="entry name" value="Ras"/>
    <property type="match status" value="1"/>
</dbReference>
<dbReference type="SMART" id="SM00173">
    <property type="entry name" value="RAS"/>
    <property type="match status" value="1"/>
</dbReference>
<dbReference type="InterPro" id="IPR005225">
    <property type="entry name" value="Small_GTP-bd"/>
</dbReference>
<sequence>MDGKELEYKLVLVGDGGVGKSALTIQFLQNYFVEQYDPTIEDQYRKECIINGQKIYLDILDTAGQEEYRSLLRQYIKYGQGFLIVFSVTSKSSFEEAKKFYEQIISSKHKKTFPIVLVGNKSDLKKDRVVQHSAAVSLAKSWKVPYFETSAKDRINVDQCFYGLVKEIHCYNIMEDKVCIGQPGSIDLKNEGSSKDCILM</sequence>
<dbReference type="PRINTS" id="PR00449">
    <property type="entry name" value="RASTRNSFRMNG"/>
</dbReference>
<dbReference type="SMART" id="SM00175">
    <property type="entry name" value="RAB"/>
    <property type="match status" value="1"/>
</dbReference>
<dbReference type="PROSITE" id="PS51421">
    <property type="entry name" value="RAS"/>
    <property type="match status" value="1"/>
</dbReference>
<dbReference type="GO" id="GO:0005886">
    <property type="term" value="C:plasma membrane"/>
    <property type="evidence" value="ECO:0007669"/>
    <property type="project" value="UniProtKB-SubCell"/>
</dbReference>
<evidence type="ECO:0000256" key="5">
    <source>
        <dbReference type="ARBA" id="ARBA00022741"/>
    </source>
</evidence>
<evidence type="ECO:0000256" key="7">
    <source>
        <dbReference type="ARBA" id="ARBA00023136"/>
    </source>
</evidence>
<dbReference type="AlphaFoldDB" id="A0A1R1Y850"/>
<dbReference type="PANTHER" id="PTHR24070">
    <property type="entry name" value="RAS, DI-RAS, AND RHEB FAMILY MEMBERS OF SMALL GTPASE SUPERFAMILY"/>
    <property type="match status" value="1"/>
</dbReference>
<protein>
    <submittedName>
        <fullName evidence="10">Ras-like protein 1</fullName>
    </submittedName>
</protein>
<dbReference type="OrthoDB" id="5976022at2759"/>
<organism evidence="10 11">
    <name type="scientific">Smittium culicis</name>
    <dbReference type="NCBI Taxonomy" id="133412"/>
    <lineage>
        <taxon>Eukaryota</taxon>
        <taxon>Fungi</taxon>
        <taxon>Fungi incertae sedis</taxon>
        <taxon>Zoopagomycota</taxon>
        <taxon>Kickxellomycotina</taxon>
        <taxon>Harpellomycetes</taxon>
        <taxon>Harpellales</taxon>
        <taxon>Legeriomycetaceae</taxon>
        <taxon>Smittium</taxon>
    </lineage>
</organism>
<keyword evidence="11" id="KW-1185">Reference proteome</keyword>
<gene>
    <name evidence="10" type="ORF">AYI70_g2484</name>
</gene>
<keyword evidence="6" id="KW-0342">GTP-binding</keyword>
<keyword evidence="3" id="KW-1003">Cell membrane</keyword>
<dbReference type="SMART" id="SM00176">
    <property type="entry name" value="RAN"/>
    <property type="match status" value="1"/>
</dbReference>
<evidence type="ECO:0000313" key="11">
    <source>
        <dbReference type="Proteomes" id="UP000187283"/>
    </source>
</evidence>
<dbReference type="InterPro" id="IPR027417">
    <property type="entry name" value="P-loop_NTPase"/>
</dbReference>
<evidence type="ECO:0000256" key="4">
    <source>
        <dbReference type="ARBA" id="ARBA00022481"/>
    </source>
</evidence>
<dbReference type="SMART" id="SM00174">
    <property type="entry name" value="RHO"/>
    <property type="match status" value="1"/>
</dbReference>
<dbReference type="GO" id="GO:0005525">
    <property type="term" value="F:GTP binding"/>
    <property type="evidence" value="ECO:0007669"/>
    <property type="project" value="UniProtKB-KW"/>
</dbReference>
<reference evidence="10 11" key="1">
    <citation type="submission" date="2017-01" db="EMBL/GenBank/DDBJ databases">
        <authorList>
            <person name="Mah S.A."/>
            <person name="Swanson W.J."/>
            <person name="Moy G.W."/>
            <person name="Vacquier V.D."/>
        </authorList>
    </citation>
    <scope>NUCLEOTIDE SEQUENCE [LARGE SCALE GENOMIC DNA]</scope>
    <source>
        <strain evidence="10 11">GSMNP</strain>
    </source>
</reference>